<sequence length="278" mass="31321">MTLLSPSILVTSESLQSDDSYALVESNIDSVNELIGRLLEYEEISPEALKSYYVDYYLAQVKNGGFAQFIYNIGCDGEIIEFVQQGLADMRAERHAALLDRSLASIEDMSEEALDRFLDSEFFGDNAERDLLNAHSSDFYALDEEESLVEANSRWLRQHPQLQVVDEEDLEDVLDGIADKIPDIEAREQAARENEPRYVKVIAALCEATGQELERITAGDPAHNYQGQSVLAWHFLTDQGHFYMIDLGDRAIMFAGDSENQVTEVDVSHLPPDEDDDE</sequence>
<keyword evidence="3" id="KW-1185">Reference proteome</keyword>
<proteinExistence type="predicted"/>
<feature type="domain" description="DNA mimic protein DMP19 C-terminal" evidence="1">
    <location>
        <begin position="42"/>
        <end position="159"/>
    </location>
</feature>
<organism evidence="2 3">
    <name type="scientific">Diaphorobacter ruginosibacter</name>
    <dbReference type="NCBI Taxonomy" id="1715720"/>
    <lineage>
        <taxon>Bacteria</taxon>
        <taxon>Pseudomonadati</taxon>
        <taxon>Pseudomonadota</taxon>
        <taxon>Betaproteobacteria</taxon>
        <taxon>Burkholderiales</taxon>
        <taxon>Comamonadaceae</taxon>
        <taxon>Diaphorobacter</taxon>
    </lineage>
</organism>
<name>A0A7G9RPS8_9BURK</name>
<accession>A0A7G9RPS8</accession>
<dbReference type="Proteomes" id="UP000515811">
    <property type="component" value="Chromosome"/>
</dbReference>
<dbReference type="EMBL" id="CP060714">
    <property type="protein sequence ID" value="QNN57603.1"/>
    <property type="molecule type" value="Genomic_DNA"/>
</dbReference>
<protein>
    <submittedName>
        <fullName evidence="2">DUF4375 domain-containing protein</fullName>
    </submittedName>
</protein>
<dbReference type="InterPro" id="IPR025402">
    <property type="entry name" value="DMP19_C"/>
</dbReference>
<reference evidence="2 3" key="1">
    <citation type="submission" date="2020-08" db="EMBL/GenBank/DDBJ databases">
        <title>Genome sequence of Diaphorobacter ruginosibacter DSM 27467T.</title>
        <authorList>
            <person name="Hyun D.-W."/>
            <person name="Bae J.-W."/>
        </authorList>
    </citation>
    <scope>NUCLEOTIDE SEQUENCE [LARGE SCALE GENOMIC DNA]</scope>
    <source>
        <strain evidence="2 3">DSM 27467</strain>
    </source>
</reference>
<dbReference type="Pfam" id="PF14300">
    <property type="entry name" value="DMP19"/>
    <property type="match status" value="1"/>
</dbReference>
<gene>
    <name evidence="2" type="ORF">H9K76_01515</name>
</gene>
<evidence type="ECO:0000313" key="3">
    <source>
        <dbReference type="Proteomes" id="UP000515811"/>
    </source>
</evidence>
<dbReference type="RefSeq" id="WP_187597851.1">
    <property type="nucleotide sequence ID" value="NZ_CP060714.1"/>
</dbReference>
<dbReference type="Gene3D" id="1.20.1420.60">
    <property type="match status" value="1"/>
</dbReference>
<evidence type="ECO:0000259" key="1">
    <source>
        <dbReference type="Pfam" id="PF14300"/>
    </source>
</evidence>
<dbReference type="KEGG" id="drg:H9K76_01515"/>
<dbReference type="AlphaFoldDB" id="A0A7G9RPS8"/>
<evidence type="ECO:0000313" key="2">
    <source>
        <dbReference type="EMBL" id="QNN57603.1"/>
    </source>
</evidence>